<dbReference type="AlphaFoldDB" id="A0AAU9CVI2"/>
<organism evidence="1 2">
    <name type="scientific">Fulvitalea axinellae</name>
    <dbReference type="NCBI Taxonomy" id="1182444"/>
    <lineage>
        <taxon>Bacteria</taxon>
        <taxon>Pseudomonadati</taxon>
        <taxon>Bacteroidota</taxon>
        <taxon>Cytophagia</taxon>
        <taxon>Cytophagales</taxon>
        <taxon>Persicobacteraceae</taxon>
        <taxon>Fulvitalea</taxon>
    </lineage>
</organism>
<dbReference type="Proteomes" id="UP001348817">
    <property type="component" value="Chromosome"/>
</dbReference>
<protein>
    <submittedName>
        <fullName evidence="1">Uncharacterized protein</fullName>
    </submittedName>
</protein>
<gene>
    <name evidence="1" type="ORF">FUAX_29410</name>
</gene>
<keyword evidence="2" id="KW-1185">Reference proteome</keyword>
<sequence length="45" mass="5154">MSAKGNVTARYTKFFCKRRSDFELEEDKLKSDVKISIGTVILKLS</sequence>
<dbReference type="KEGG" id="fax:FUAX_29410"/>
<name>A0AAU9CVI2_9BACT</name>
<evidence type="ECO:0000313" key="2">
    <source>
        <dbReference type="Proteomes" id="UP001348817"/>
    </source>
</evidence>
<proteinExistence type="predicted"/>
<dbReference type="EMBL" id="AP025314">
    <property type="protein sequence ID" value="BDD10509.1"/>
    <property type="molecule type" value="Genomic_DNA"/>
</dbReference>
<evidence type="ECO:0000313" key="1">
    <source>
        <dbReference type="EMBL" id="BDD10509.1"/>
    </source>
</evidence>
<accession>A0AAU9CVI2</accession>
<reference evidence="1 2" key="1">
    <citation type="submission" date="2021-12" db="EMBL/GenBank/DDBJ databases">
        <title>Genome sequencing of bacteria with rrn-lacking chromosome and rrn-plasmid.</title>
        <authorList>
            <person name="Anda M."/>
            <person name="Iwasaki W."/>
        </authorList>
    </citation>
    <scope>NUCLEOTIDE SEQUENCE [LARGE SCALE GENOMIC DNA]</scope>
    <source>
        <strain evidence="1 2">DSM 100852</strain>
    </source>
</reference>